<gene>
    <name evidence="2" type="ORF">R1flu_024043</name>
</gene>
<feature type="region of interest" description="Disordered" evidence="1">
    <location>
        <begin position="1"/>
        <end position="26"/>
    </location>
</feature>
<keyword evidence="3" id="KW-1185">Reference proteome</keyword>
<evidence type="ECO:0000256" key="1">
    <source>
        <dbReference type="SAM" id="MobiDB-lite"/>
    </source>
</evidence>
<protein>
    <submittedName>
        <fullName evidence="2">Uncharacterized protein</fullName>
    </submittedName>
</protein>
<accession>A0ABD1XTS3</accession>
<dbReference type="Proteomes" id="UP001605036">
    <property type="component" value="Unassembled WGS sequence"/>
</dbReference>
<reference evidence="2 3" key="1">
    <citation type="submission" date="2024-09" db="EMBL/GenBank/DDBJ databases">
        <title>Chromosome-scale assembly of Riccia fluitans.</title>
        <authorList>
            <person name="Paukszto L."/>
            <person name="Sawicki J."/>
            <person name="Karawczyk K."/>
            <person name="Piernik-Szablinska J."/>
            <person name="Szczecinska M."/>
            <person name="Mazdziarz M."/>
        </authorList>
    </citation>
    <scope>NUCLEOTIDE SEQUENCE [LARGE SCALE GENOMIC DNA]</scope>
    <source>
        <strain evidence="2">Rf_01</strain>
        <tissue evidence="2">Aerial parts of the thallus</tissue>
    </source>
</reference>
<sequence>MACLSGIERGERRNYPRPKEEADEQDSLSDCWFRGWGVSDFGHGAQCTEVSTLKGVSDAGFPTRNRPLVAGCSIIGQAAQPLDPTHTRIPAVARVTLLRSP</sequence>
<evidence type="ECO:0000313" key="3">
    <source>
        <dbReference type="Proteomes" id="UP001605036"/>
    </source>
</evidence>
<proteinExistence type="predicted"/>
<organism evidence="2 3">
    <name type="scientific">Riccia fluitans</name>
    <dbReference type="NCBI Taxonomy" id="41844"/>
    <lineage>
        <taxon>Eukaryota</taxon>
        <taxon>Viridiplantae</taxon>
        <taxon>Streptophyta</taxon>
        <taxon>Embryophyta</taxon>
        <taxon>Marchantiophyta</taxon>
        <taxon>Marchantiopsida</taxon>
        <taxon>Marchantiidae</taxon>
        <taxon>Marchantiales</taxon>
        <taxon>Ricciaceae</taxon>
        <taxon>Riccia</taxon>
    </lineage>
</organism>
<comment type="caution">
    <text evidence="2">The sequence shown here is derived from an EMBL/GenBank/DDBJ whole genome shotgun (WGS) entry which is preliminary data.</text>
</comment>
<evidence type="ECO:0000313" key="2">
    <source>
        <dbReference type="EMBL" id="KAL2612351.1"/>
    </source>
</evidence>
<name>A0ABD1XTS3_9MARC</name>
<feature type="compositionally biased region" description="Basic and acidic residues" evidence="1">
    <location>
        <begin position="8"/>
        <end position="20"/>
    </location>
</feature>
<dbReference type="AlphaFoldDB" id="A0ABD1XTS3"/>
<dbReference type="EMBL" id="JBHFFA010000007">
    <property type="protein sequence ID" value="KAL2612351.1"/>
    <property type="molecule type" value="Genomic_DNA"/>
</dbReference>